<reference evidence="2 3" key="1">
    <citation type="submission" date="2021-04" db="EMBL/GenBank/DDBJ databases">
        <title>Ruania sp. nov., isolated from sandy soil of mangrove forest.</title>
        <authorList>
            <person name="Ge X."/>
            <person name="Huang R."/>
            <person name="Liu W."/>
        </authorList>
    </citation>
    <scope>NUCLEOTIDE SEQUENCE [LARGE SCALE GENOMIC DNA]</scope>
    <source>
        <strain evidence="2 3">N2-46</strain>
    </source>
</reference>
<dbReference type="Gene3D" id="3.40.710.10">
    <property type="entry name" value="DD-peptidase/beta-lactamase superfamily"/>
    <property type="match status" value="1"/>
</dbReference>
<organism evidence="2 3">
    <name type="scientific">Occultella gossypii</name>
    <dbReference type="NCBI Taxonomy" id="2800820"/>
    <lineage>
        <taxon>Bacteria</taxon>
        <taxon>Bacillati</taxon>
        <taxon>Actinomycetota</taxon>
        <taxon>Actinomycetes</taxon>
        <taxon>Micrococcales</taxon>
        <taxon>Ruaniaceae</taxon>
        <taxon>Occultella</taxon>
    </lineage>
</organism>
<dbReference type="PANTHER" id="PTHR43283">
    <property type="entry name" value="BETA-LACTAMASE-RELATED"/>
    <property type="match status" value="1"/>
</dbReference>
<keyword evidence="2" id="KW-0378">Hydrolase</keyword>
<dbReference type="EMBL" id="JAGSHT010000002">
    <property type="protein sequence ID" value="MBZ2194905.1"/>
    <property type="molecule type" value="Genomic_DNA"/>
</dbReference>
<dbReference type="GO" id="GO:0016787">
    <property type="term" value="F:hydrolase activity"/>
    <property type="evidence" value="ECO:0007669"/>
    <property type="project" value="UniProtKB-KW"/>
</dbReference>
<feature type="domain" description="Beta-lactamase-related" evidence="1">
    <location>
        <begin position="45"/>
        <end position="313"/>
    </location>
</feature>
<dbReference type="InterPro" id="IPR012338">
    <property type="entry name" value="Beta-lactam/transpept-like"/>
</dbReference>
<name>A0ABS7S551_9MICO</name>
<dbReference type="Pfam" id="PF00144">
    <property type="entry name" value="Beta-lactamase"/>
    <property type="match status" value="1"/>
</dbReference>
<keyword evidence="3" id="KW-1185">Reference proteome</keyword>
<proteinExistence type="predicted"/>
<dbReference type="InterPro" id="IPR050789">
    <property type="entry name" value="Diverse_Enzym_Activities"/>
</dbReference>
<dbReference type="Proteomes" id="UP000826651">
    <property type="component" value="Unassembled WGS sequence"/>
</dbReference>
<accession>A0ABS7S551</accession>
<evidence type="ECO:0000313" key="3">
    <source>
        <dbReference type="Proteomes" id="UP000826651"/>
    </source>
</evidence>
<evidence type="ECO:0000259" key="1">
    <source>
        <dbReference type="Pfam" id="PF00144"/>
    </source>
</evidence>
<dbReference type="SUPFAM" id="SSF56601">
    <property type="entry name" value="beta-lactamase/transpeptidase-like"/>
    <property type="match status" value="1"/>
</dbReference>
<dbReference type="RefSeq" id="WP_223402273.1">
    <property type="nucleotide sequence ID" value="NZ_JAGSHT010000002.1"/>
</dbReference>
<protein>
    <submittedName>
        <fullName evidence="2">Serine hydrolase</fullName>
    </submittedName>
</protein>
<evidence type="ECO:0000313" key="2">
    <source>
        <dbReference type="EMBL" id="MBZ2194905.1"/>
    </source>
</evidence>
<dbReference type="InterPro" id="IPR001466">
    <property type="entry name" value="Beta-lactam-related"/>
</dbReference>
<comment type="caution">
    <text evidence="2">The sequence shown here is derived from an EMBL/GenBank/DDBJ whole genome shotgun (WGS) entry which is preliminary data.</text>
</comment>
<gene>
    <name evidence="2" type="ORF">KCQ71_01970</name>
</gene>
<sequence>MPTSPTQTETARDLLPRATPADAGISAAGIADFLDAVEARGIELHSLMVVHAGRVAAEGWWAPYAPDRPHLLYSLSKSFTSTAAGFAIAEGLFSLDDKIVDLLPAHVPDDVDPAVASLTVHHVLSMSTGHTADTLARARELEPDDVVRGFLRQPPQDPVGSRHVYNNGCTYVVATLVAELSGSHLIDYLRPRLFEPLGITPGHWDTDGQGNALGFSGLHLTTESIAAFGQLLLAGGRWEGTQVLPEGWAELATRAHVRTDSDPATSIDWAQGYGYQFWMARHGFRGDGAYGQFCVVVPDSDLVLAATSATDNMQGILTAAWTHLLPAVGAPDADPAAAALLSERLAGLALPVVEADPRATPEAPVAFVADDGAEPGPLPAGTRVQVAPAADGWHATFTFSGGTVRIDGAPTAWVETEVTTAVGLVRSSRRGRSRESTTVLARGGWKADGTFEADVLLAELPHRFRLRGADGVATAAWNAVPLTGMRFEAHLP</sequence>
<dbReference type="PANTHER" id="PTHR43283:SF7">
    <property type="entry name" value="BETA-LACTAMASE-RELATED DOMAIN-CONTAINING PROTEIN"/>
    <property type="match status" value="1"/>
</dbReference>